<proteinExistence type="predicted"/>
<dbReference type="AlphaFoldDB" id="A0A916QAS6"/>
<sequence>MLRCFKKGKVRRHIRENKKTCRQNKNEYPEKNRTPGTAVFSGTAAKNPESLCDAEAKSKQIQNKIIFP</sequence>
<reference evidence="2" key="1">
    <citation type="submission" date="2020-06" db="EMBL/GenBank/DDBJ databases">
        <title>Characterization of fructooligosaccharide metabolism and fructooligosaccharide-degrading enzymes in human commensal butyrate producers.</title>
        <authorList>
            <person name="Tanno H."/>
            <person name="Fujii T."/>
            <person name="Hirano K."/>
            <person name="Maeno S."/>
            <person name="Tonozuka T."/>
            <person name="Sakamoto M."/>
            <person name="Ohkuma M."/>
            <person name="Tochio T."/>
            <person name="Endo A."/>
        </authorList>
    </citation>
    <scope>NUCLEOTIDE SEQUENCE</scope>
    <source>
        <strain evidence="2">JCM 17466</strain>
    </source>
</reference>
<accession>A0A916QAS6</accession>
<evidence type="ECO:0000313" key="3">
    <source>
        <dbReference type="Proteomes" id="UP000613208"/>
    </source>
</evidence>
<protein>
    <submittedName>
        <fullName evidence="2">Uncharacterized protein</fullName>
    </submittedName>
</protein>
<feature type="region of interest" description="Disordered" evidence="1">
    <location>
        <begin position="23"/>
        <end position="44"/>
    </location>
</feature>
<dbReference type="Proteomes" id="UP000613208">
    <property type="component" value="Unassembled WGS sequence"/>
</dbReference>
<name>A0A916QAS6_9FIRM</name>
<keyword evidence="3" id="KW-1185">Reference proteome</keyword>
<feature type="compositionally biased region" description="Basic and acidic residues" evidence="1">
    <location>
        <begin position="24"/>
        <end position="33"/>
    </location>
</feature>
<dbReference type="EMBL" id="BLYI01000027">
    <property type="protein sequence ID" value="GFO85034.1"/>
    <property type="molecule type" value="Genomic_DNA"/>
</dbReference>
<comment type="caution">
    <text evidence="2">The sequence shown here is derived from an EMBL/GenBank/DDBJ whole genome shotgun (WGS) entry which is preliminary data.</text>
</comment>
<gene>
    <name evidence="2" type="ORF">ANBU17_13810</name>
</gene>
<evidence type="ECO:0000313" key="2">
    <source>
        <dbReference type="EMBL" id="GFO85034.1"/>
    </source>
</evidence>
<evidence type="ECO:0000256" key="1">
    <source>
        <dbReference type="SAM" id="MobiDB-lite"/>
    </source>
</evidence>
<organism evidence="2 3">
    <name type="scientific">Anaerostipes butyraticus</name>
    <dbReference type="NCBI Taxonomy" id="645466"/>
    <lineage>
        <taxon>Bacteria</taxon>
        <taxon>Bacillati</taxon>
        <taxon>Bacillota</taxon>
        <taxon>Clostridia</taxon>
        <taxon>Lachnospirales</taxon>
        <taxon>Lachnospiraceae</taxon>
        <taxon>Anaerostipes</taxon>
    </lineage>
</organism>